<name>A0AAV4QLS2_9ARAC</name>
<dbReference type="AlphaFoldDB" id="A0AAV4QLS2"/>
<dbReference type="Proteomes" id="UP001054837">
    <property type="component" value="Unassembled WGS sequence"/>
</dbReference>
<accession>A0AAV4QLS2</accession>
<dbReference type="EMBL" id="BPLQ01004493">
    <property type="protein sequence ID" value="GIY08403.1"/>
    <property type="molecule type" value="Genomic_DNA"/>
</dbReference>
<protein>
    <submittedName>
        <fullName evidence="1">Uncharacterized protein</fullName>
    </submittedName>
</protein>
<gene>
    <name evidence="1" type="ORF">CDAR_88151</name>
</gene>
<evidence type="ECO:0000313" key="2">
    <source>
        <dbReference type="Proteomes" id="UP001054837"/>
    </source>
</evidence>
<evidence type="ECO:0000313" key="1">
    <source>
        <dbReference type="EMBL" id="GIY08403.1"/>
    </source>
</evidence>
<organism evidence="1 2">
    <name type="scientific">Caerostris darwini</name>
    <dbReference type="NCBI Taxonomy" id="1538125"/>
    <lineage>
        <taxon>Eukaryota</taxon>
        <taxon>Metazoa</taxon>
        <taxon>Ecdysozoa</taxon>
        <taxon>Arthropoda</taxon>
        <taxon>Chelicerata</taxon>
        <taxon>Arachnida</taxon>
        <taxon>Araneae</taxon>
        <taxon>Araneomorphae</taxon>
        <taxon>Entelegynae</taxon>
        <taxon>Araneoidea</taxon>
        <taxon>Araneidae</taxon>
        <taxon>Caerostris</taxon>
    </lineage>
</organism>
<reference evidence="1 2" key="1">
    <citation type="submission" date="2021-06" db="EMBL/GenBank/DDBJ databases">
        <title>Caerostris darwini draft genome.</title>
        <authorList>
            <person name="Kono N."/>
            <person name="Arakawa K."/>
        </authorList>
    </citation>
    <scope>NUCLEOTIDE SEQUENCE [LARGE SCALE GENOMIC DNA]</scope>
</reference>
<sequence>MVWNFGDQGIFGGFAYVSGMKGGALYKLVDICIPPFAPPFQSSSGNLLAREFDERHCEIRSQHYELDGLVKEN</sequence>
<proteinExistence type="predicted"/>
<keyword evidence="2" id="KW-1185">Reference proteome</keyword>
<comment type="caution">
    <text evidence="1">The sequence shown here is derived from an EMBL/GenBank/DDBJ whole genome shotgun (WGS) entry which is preliminary data.</text>
</comment>